<organism evidence="2 3">
    <name type="scientific">Senna tora</name>
    <dbReference type="NCBI Taxonomy" id="362788"/>
    <lineage>
        <taxon>Eukaryota</taxon>
        <taxon>Viridiplantae</taxon>
        <taxon>Streptophyta</taxon>
        <taxon>Embryophyta</taxon>
        <taxon>Tracheophyta</taxon>
        <taxon>Spermatophyta</taxon>
        <taxon>Magnoliopsida</taxon>
        <taxon>eudicotyledons</taxon>
        <taxon>Gunneridae</taxon>
        <taxon>Pentapetalae</taxon>
        <taxon>rosids</taxon>
        <taxon>fabids</taxon>
        <taxon>Fabales</taxon>
        <taxon>Fabaceae</taxon>
        <taxon>Caesalpinioideae</taxon>
        <taxon>Cassia clade</taxon>
        <taxon>Senna</taxon>
    </lineage>
</organism>
<proteinExistence type="predicted"/>
<dbReference type="PROSITE" id="PS50181">
    <property type="entry name" value="FBOX"/>
    <property type="match status" value="1"/>
</dbReference>
<dbReference type="Gene3D" id="1.20.1280.50">
    <property type="match status" value="1"/>
</dbReference>
<dbReference type="SUPFAM" id="SSF52047">
    <property type="entry name" value="RNI-like"/>
    <property type="match status" value="1"/>
</dbReference>
<dbReference type="InterPro" id="IPR001810">
    <property type="entry name" value="F-box_dom"/>
</dbReference>
<dbReference type="InterPro" id="IPR036047">
    <property type="entry name" value="F-box-like_dom_sf"/>
</dbReference>
<dbReference type="GO" id="GO:0005737">
    <property type="term" value="C:cytoplasm"/>
    <property type="evidence" value="ECO:0007669"/>
    <property type="project" value="TreeGrafter"/>
</dbReference>
<comment type="caution">
    <text evidence="2">The sequence shown here is derived from an EMBL/GenBank/DDBJ whole genome shotgun (WGS) entry which is preliminary data.</text>
</comment>
<protein>
    <submittedName>
        <fullName evidence="2">F-box protein SKIP14-like</fullName>
    </submittedName>
</protein>
<dbReference type="SUPFAM" id="SSF81383">
    <property type="entry name" value="F-box domain"/>
    <property type="match status" value="1"/>
</dbReference>
<dbReference type="InterPro" id="IPR032675">
    <property type="entry name" value="LRR_dom_sf"/>
</dbReference>
<dbReference type="OrthoDB" id="10044893at2759"/>
<evidence type="ECO:0000313" key="3">
    <source>
        <dbReference type="Proteomes" id="UP000634136"/>
    </source>
</evidence>
<dbReference type="InterPro" id="IPR050648">
    <property type="entry name" value="F-box_LRR-repeat"/>
</dbReference>
<dbReference type="PANTHER" id="PTHR13382:SF22">
    <property type="entry name" value="F-BOX PROTEIN SKIP14"/>
    <property type="match status" value="1"/>
</dbReference>
<dbReference type="Gene3D" id="3.80.10.10">
    <property type="entry name" value="Ribonuclease Inhibitor"/>
    <property type="match status" value="1"/>
</dbReference>
<accession>A0A834TL11</accession>
<feature type="domain" description="F-box" evidence="1">
    <location>
        <begin position="218"/>
        <end position="258"/>
    </location>
</feature>
<reference evidence="2" key="1">
    <citation type="submission" date="2020-09" db="EMBL/GenBank/DDBJ databases">
        <title>Genome-Enabled Discovery of Anthraquinone Biosynthesis in Senna tora.</title>
        <authorList>
            <person name="Kang S.-H."/>
            <person name="Pandey R.P."/>
            <person name="Lee C.-M."/>
            <person name="Sim J.-S."/>
            <person name="Jeong J.-T."/>
            <person name="Choi B.-S."/>
            <person name="Jung M."/>
            <person name="Ginzburg D."/>
            <person name="Zhao K."/>
            <person name="Won S.Y."/>
            <person name="Oh T.-J."/>
            <person name="Yu Y."/>
            <person name="Kim N.-H."/>
            <person name="Lee O.R."/>
            <person name="Lee T.-H."/>
            <person name="Bashyal P."/>
            <person name="Kim T.-S."/>
            <person name="Lee W.-H."/>
            <person name="Kawkins C."/>
            <person name="Kim C.-K."/>
            <person name="Kim J.S."/>
            <person name="Ahn B.O."/>
            <person name="Rhee S.Y."/>
            <person name="Sohng J.K."/>
        </authorList>
    </citation>
    <scope>NUCLEOTIDE SEQUENCE</scope>
    <source>
        <tissue evidence="2">Leaf</tissue>
    </source>
</reference>
<dbReference type="EMBL" id="JAAIUW010000008">
    <property type="protein sequence ID" value="KAF7819464.1"/>
    <property type="molecule type" value="Genomic_DNA"/>
</dbReference>
<dbReference type="AlphaFoldDB" id="A0A834TL11"/>
<evidence type="ECO:0000259" key="1">
    <source>
        <dbReference type="PROSITE" id="PS50181"/>
    </source>
</evidence>
<keyword evidence="3" id="KW-1185">Reference proteome</keyword>
<dbReference type="Pfam" id="PF12937">
    <property type="entry name" value="F-box-like"/>
    <property type="match status" value="1"/>
</dbReference>
<dbReference type="Proteomes" id="UP000634136">
    <property type="component" value="Unassembled WGS sequence"/>
</dbReference>
<evidence type="ECO:0000313" key="2">
    <source>
        <dbReference type="EMBL" id="KAF7819464.1"/>
    </source>
</evidence>
<sequence length="495" mass="55489">MALNFSRDSSYFTQSEKSLYQSIGPVVDGYLLKNSGCFGDSWSFCSFTRALEDDPCGEIVDAEFGDFDDPAAVVADDILDRLPRDPFGMNIIKSTFPQISDWIQDFELDFPSDYDVFRVDETHTKIDNELFAGVYWGWNDAGNFPPGGNIKGNEMSVSDDVFNGVQIFNGLYDSGIVADGNVGTFWPASQSGTRVLSSEAENLQNSIKIDYEGESGSPHDAMLLVLDYLGVQDLLSVEQVCRSLRDCIKGNPLLWWSIHIDPSMSLRITDGTLIKLTSRAQGFLQCLTLVNCIWITDSGLRSVLQSNPKLTKLSVPGCVKLTIEGILLNLRDLKSSGKPGIKHLKIGNLRVTDQHFEELKVLLDAENHMQQRDQKPRFYYGWVPYTSSDDGRVIDIEMCPRCQTPGLVYDCPAESCQQKHKASQLCRGCILCIPRCYHCGQCIKDCDYEELFCMDLLCLNCWDQLICCPDNPVEKESAKCAVISQRTTYKFCLYG</sequence>
<gene>
    <name evidence="2" type="ORF">G2W53_024919</name>
</gene>
<dbReference type="PANTHER" id="PTHR13382">
    <property type="entry name" value="MITOCHONDRIAL ATP SYNTHASE COUPLING FACTOR B"/>
    <property type="match status" value="1"/>
</dbReference>
<name>A0A834TL11_9FABA</name>